<feature type="region of interest" description="Disordered" evidence="1">
    <location>
        <begin position="1"/>
        <end position="26"/>
    </location>
</feature>
<evidence type="ECO:0000256" key="2">
    <source>
        <dbReference type="SAM" id="Phobius"/>
    </source>
</evidence>
<dbReference type="RefSeq" id="WP_354637785.1">
    <property type="nucleotide sequence ID" value="NZ_CP159872.1"/>
</dbReference>
<keyword evidence="2" id="KW-0472">Membrane</keyword>
<feature type="transmembrane region" description="Helical" evidence="2">
    <location>
        <begin position="66"/>
        <end position="84"/>
    </location>
</feature>
<dbReference type="EMBL" id="CP159872">
    <property type="protein sequence ID" value="XCM78042.1"/>
    <property type="molecule type" value="Genomic_DNA"/>
</dbReference>
<sequence length="119" mass="12658">MTAGQDSTAAAERHSPAPATARPDVRNLRSHRNFGIALAAVPLLFLTGVLGILQARSGGLLWGERLFFHPVLQLAATAPVLLLAPALRPRGRDSRWVGAILGTLGTLVLWPPCCSARFT</sequence>
<name>A0AAU8JQF5_9ACTN</name>
<organism evidence="3">
    <name type="scientific">Kitasatospora camelliae</name>
    <dbReference type="NCBI Taxonomy" id="3156397"/>
    <lineage>
        <taxon>Bacteria</taxon>
        <taxon>Bacillati</taxon>
        <taxon>Actinomycetota</taxon>
        <taxon>Actinomycetes</taxon>
        <taxon>Kitasatosporales</taxon>
        <taxon>Streptomycetaceae</taxon>
        <taxon>Kitasatospora</taxon>
    </lineage>
</organism>
<dbReference type="KEGG" id="kcm:ABWK59_03380"/>
<keyword evidence="2" id="KW-1133">Transmembrane helix</keyword>
<gene>
    <name evidence="3" type="ORF">ABWK59_03380</name>
</gene>
<keyword evidence="2" id="KW-0812">Transmembrane</keyword>
<proteinExistence type="predicted"/>
<evidence type="ECO:0000256" key="1">
    <source>
        <dbReference type="SAM" id="MobiDB-lite"/>
    </source>
</evidence>
<protein>
    <submittedName>
        <fullName evidence="3">Uncharacterized protein</fullName>
    </submittedName>
</protein>
<accession>A0AAU8JQF5</accession>
<evidence type="ECO:0000313" key="3">
    <source>
        <dbReference type="EMBL" id="XCM78042.1"/>
    </source>
</evidence>
<feature type="transmembrane region" description="Helical" evidence="2">
    <location>
        <begin position="34"/>
        <end position="54"/>
    </location>
</feature>
<reference evidence="3" key="1">
    <citation type="submission" date="2024-06" db="EMBL/GenBank/DDBJ databases">
        <title>The genome sequences of Kitasatospora sp. strain HUAS MG31.</title>
        <authorList>
            <person name="Mo P."/>
        </authorList>
    </citation>
    <scope>NUCLEOTIDE SEQUENCE</scope>
    <source>
        <strain evidence="3">HUAS MG31</strain>
    </source>
</reference>
<dbReference type="AlphaFoldDB" id="A0AAU8JQF5"/>